<reference evidence="2 3" key="1">
    <citation type="submission" date="2017-04" db="EMBL/GenBank/DDBJ databases">
        <authorList>
            <person name="Afonso C.L."/>
            <person name="Miller P.J."/>
            <person name="Scott M.A."/>
            <person name="Spackman E."/>
            <person name="Goraichik I."/>
            <person name="Dimitrov K.M."/>
            <person name="Suarez D.L."/>
            <person name="Swayne D.E."/>
        </authorList>
    </citation>
    <scope>NUCLEOTIDE SEQUENCE [LARGE SCALE GENOMIC DNA]</scope>
    <source>
        <strain evidence="2 3">DSM 23236</strain>
    </source>
</reference>
<organism evidence="2 3">
    <name type="scientific">Andreprevotia lacus DSM 23236</name>
    <dbReference type="NCBI Taxonomy" id="1121001"/>
    <lineage>
        <taxon>Bacteria</taxon>
        <taxon>Pseudomonadati</taxon>
        <taxon>Pseudomonadota</taxon>
        <taxon>Betaproteobacteria</taxon>
        <taxon>Neisseriales</taxon>
        <taxon>Chitinibacteraceae</taxon>
        <taxon>Andreprevotia</taxon>
    </lineage>
</organism>
<dbReference type="EMBL" id="FWXD01000030">
    <property type="protein sequence ID" value="SMC29191.1"/>
    <property type="molecule type" value="Genomic_DNA"/>
</dbReference>
<dbReference type="OrthoDB" id="7277848at2"/>
<dbReference type="RefSeq" id="WP_084092611.1">
    <property type="nucleotide sequence ID" value="NZ_FWXD01000030.1"/>
</dbReference>
<accession>A0A1W1Y077</accession>
<protein>
    <submittedName>
        <fullName evidence="2">Uncharacterized protein</fullName>
    </submittedName>
</protein>
<feature type="chain" id="PRO_5013252556" evidence="1">
    <location>
        <begin position="19"/>
        <end position="174"/>
    </location>
</feature>
<proteinExistence type="predicted"/>
<keyword evidence="1" id="KW-0732">Signal</keyword>
<evidence type="ECO:0000256" key="1">
    <source>
        <dbReference type="SAM" id="SignalP"/>
    </source>
</evidence>
<dbReference type="STRING" id="1121001.SAMN02745857_03669"/>
<evidence type="ECO:0000313" key="3">
    <source>
        <dbReference type="Proteomes" id="UP000192761"/>
    </source>
</evidence>
<name>A0A1W1Y077_9NEIS</name>
<keyword evidence="3" id="KW-1185">Reference proteome</keyword>
<dbReference type="AlphaFoldDB" id="A0A1W1Y077"/>
<dbReference type="Proteomes" id="UP000192761">
    <property type="component" value="Unassembled WGS sequence"/>
</dbReference>
<feature type="signal peptide" evidence="1">
    <location>
        <begin position="1"/>
        <end position="18"/>
    </location>
</feature>
<evidence type="ECO:0000313" key="2">
    <source>
        <dbReference type="EMBL" id="SMC29191.1"/>
    </source>
</evidence>
<gene>
    <name evidence="2" type="ORF">SAMN02745857_03669</name>
</gene>
<sequence length="174" mass="19945">MRSIMIWLGLLCAANAHADRLVFEENFERDLAQWVGQDGPDGRAIVTRITADPLRSGNKVAQPFDKTFGGDAFTRERFPAGRYLLEFDYLGRCQLDCGGVVGYSKQYPGRHTWIAGTDGEQFPVKLIDNGHWQHKRLTFASSYAFHLMFEQWVESRGELGSVYFDNFRLWQVSE</sequence>